<proteinExistence type="predicted"/>
<comment type="caution">
    <text evidence="2">The sequence shown here is derived from an EMBL/GenBank/DDBJ whole genome shotgun (WGS) entry which is preliminary data.</text>
</comment>
<evidence type="ECO:0000259" key="1">
    <source>
        <dbReference type="Pfam" id="PF01814"/>
    </source>
</evidence>
<dbReference type="Proteomes" id="UP000541136">
    <property type="component" value="Unassembled WGS sequence"/>
</dbReference>
<protein>
    <submittedName>
        <fullName evidence="2">Hemerythrin-like domain-containing protein</fullName>
    </submittedName>
</protein>
<reference evidence="2 3" key="1">
    <citation type="submission" date="2020-08" db="EMBL/GenBank/DDBJ databases">
        <title>Genomic Encyclopedia of Type Strains, Phase IV (KMG-IV): sequencing the most valuable type-strain genomes for metagenomic binning, comparative biology and taxonomic classification.</title>
        <authorList>
            <person name="Goeker M."/>
        </authorList>
    </citation>
    <scope>NUCLEOTIDE SEQUENCE [LARGE SCALE GENOMIC DNA]</scope>
    <source>
        <strain evidence="2 3">DSM 12141</strain>
    </source>
</reference>
<evidence type="ECO:0000313" key="2">
    <source>
        <dbReference type="EMBL" id="MBB6085307.1"/>
    </source>
</evidence>
<sequence length="136" mass="15666">MDIERFKQQHVQILQIIHRMRQLAAAGVAENASGLAHEIRLMKSKVALHLSIENDILYPRLEKQADAQVARLAREYQEEMKTLASGFGHFVERWGAESAVEGDPEGFRRDCNTVLKALHRRIQRENTEFYPQVEAL</sequence>
<dbReference type="InterPro" id="IPR012312">
    <property type="entry name" value="Hemerythrin-like"/>
</dbReference>
<organism evidence="2 3">
    <name type="scientific">Castellaniella defragrans</name>
    <name type="common">Alcaligenes defragrans</name>
    <dbReference type="NCBI Taxonomy" id="75697"/>
    <lineage>
        <taxon>Bacteria</taxon>
        <taxon>Pseudomonadati</taxon>
        <taxon>Pseudomonadota</taxon>
        <taxon>Betaproteobacteria</taxon>
        <taxon>Burkholderiales</taxon>
        <taxon>Alcaligenaceae</taxon>
        <taxon>Castellaniella</taxon>
    </lineage>
</organism>
<feature type="domain" description="Hemerythrin-like" evidence="1">
    <location>
        <begin position="2"/>
        <end position="132"/>
    </location>
</feature>
<name>A0A7W9TTK6_CASDE</name>
<dbReference type="Pfam" id="PF01814">
    <property type="entry name" value="Hemerythrin"/>
    <property type="match status" value="1"/>
</dbReference>
<accession>A0A7W9TTK6</accession>
<dbReference type="RefSeq" id="WP_170288431.1">
    <property type="nucleotide sequence ID" value="NZ_JACHIB010000023.1"/>
</dbReference>
<evidence type="ECO:0000313" key="3">
    <source>
        <dbReference type="Proteomes" id="UP000541136"/>
    </source>
</evidence>
<dbReference type="AlphaFoldDB" id="A0A7W9TTK6"/>
<dbReference type="EMBL" id="JACHIB010000023">
    <property type="protein sequence ID" value="MBB6085307.1"/>
    <property type="molecule type" value="Genomic_DNA"/>
</dbReference>
<dbReference type="Gene3D" id="1.20.120.520">
    <property type="entry name" value="nmb1532 protein domain like"/>
    <property type="match status" value="1"/>
</dbReference>
<gene>
    <name evidence="2" type="ORF">HNR28_003364</name>
</gene>